<feature type="non-terminal residue" evidence="1">
    <location>
        <position position="407"/>
    </location>
</feature>
<accession>A0A3E2H1A5</accession>
<evidence type="ECO:0000313" key="1">
    <source>
        <dbReference type="EMBL" id="RFU27067.1"/>
    </source>
</evidence>
<reference evidence="1 2" key="1">
    <citation type="submission" date="2018-05" db="EMBL/GenBank/DDBJ databases">
        <title>Draft genome sequence of Scytalidium lignicola DSM 105466, a ubiquitous saprotrophic fungus.</title>
        <authorList>
            <person name="Buettner E."/>
            <person name="Gebauer A.M."/>
            <person name="Hofrichter M."/>
            <person name="Liers C."/>
            <person name="Kellner H."/>
        </authorList>
    </citation>
    <scope>NUCLEOTIDE SEQUENCE [LARGE SCALE GENOMIC DNA]</scope>
    <source>
        <strain evidence="1 2">DSM 105466</strain>
    </source>
</reference>
<sequence>MDSQKPDHFNSQSSELQWIESKDARTDEEIITSLHGYIPVTSEKNVWAFWDKGFSRMPFWNQRNVISWVRRLGPSWTVRVLDLVEDSPVNIAKYVDSSHFPDAFNNKTMTGPHVGPHSSDLVRLPCLFLYGGIWVDVGMILFRHLDDLCWNDLNDPKSEHEMSAFSIEFRPAIGTIFNGFIAARKENGFIKRWHDIFKEVWKDRNDSTDMHTHPLFQHLPGFQPPVQKLEATDLTVTYGQFLDYLSHNLCFERLIHLQDPSDGWDGVGYNEKHILWFDAMQETYYAQKLTGWDGRKQFDLLATMKIDVVHDEKFKEAEAFVEDVMAHSATMKLSHGLPSSKEYLAVIWDKDSTGVIDNAAGSFAEYIRYGSVHFEQTRSLTPLVVPPTTDTILKGRVVNAVGPKFGS</sequence>
<dbReference type="AlphaFoldDB" id="A0A3E2H1A5"/>
<name>A0A3E2H1A5_SCYLI</name>
<dbReference type="OrthoDB" id="409543at2759"/>
<dbReference type="InterPro" id="IPR008441">
    <property type="entry name" value="AfumC-like_glycosyl_Trfase"/>
</dbReference>
<dbReference type="EMBL" id="NCSJ02000225">
    <property type="protein sequence ID" value="RFU27067.1"/>
    <property type="molecule type" value="Genomic_DNA"/>
</dbReference>
<dbReference type="Gene3D" id="3.90.550.20">
    <property type="match status" value="1"/>
</dbReference>
<dbReference type="OMA" id="MKLSHGP"/>
<protein>
    <recommendedName>
        <fullName evidence="3">Capsule polysaccharide biosynthesis protein</fullName>
    </recommendedName>
</protein>
<dbReference type="Pfam" id="PF05704">
    <property type="entry name" value="Caps_synth"/>
    <property type="match status" value="1"/>
</dbReference>
<proteinExistence type="predicted"/>
<keyword evidence="2" id="KW-1185">Reference proteome</keyword>
<gene>
    <name evidence="1" type="ORF">B7463_g9264</name>
</gene>
<organism evidence="1 2">
    <name type="scientific">Scytalidium lignicola</name>
    <name type="common">Hyphomycete</name>
    <dbReference type="NCBI Taxonomy" id="5539"/>
    <lineage>
        <taxon>Eukaryota</taxon>
        <taxon>Fungi</taxon>
        <taxon>Dikarya</taxon>
        <taxon>Ascomycota</taxon>
        <taxon>Pezizomycotina</taxon>
        <taxon>Leotiomycetes</taxon>
        <taxon>Leotiomycetes incertae sedis</taxon>
        <taxon>Scytalidium</taxon>
    </lineage>
</organism>
<comment type="caution">
    <text evidence="1">The sequence shown here is derived from an EMBL/GenBank/DDBJ whole genome shotgun (WGS) entry which is preliminary data.</text>
</comment>
<dbReference type="SUPFAM" id="SSF53448">
    <property type="entry name" value="Nucleotide-diphospho-sugar transferases"/>
    <property type="match status" value="1"/>
</dbReference>
<dbReference type="InterPro" id="IPR029044">
    <property type="entry name" value="Nucleotide-diphossugar_trans"/>
</dbReference>
<evidence type="ECO:0000313" key="2">
    <source>
        <dbReference type="Proteomes" id="UP000258309"/>
    </source>
</evidence>
<dbReference type="Proteomes" id="UP000258309">
    <property type="component" value="Unassembled WGS sequence"/>
</dbReference>
<dbReference type="GO" id="GO:0016757">
    <property type="term" value="F:glycosyltransferase activity"/>
    <property type="evidence" value="ECO:0007669"/>
    <property type="project" value="InterPro"/>
</dbReference>
<feature type="non-terminal residue" evidence="1">
    <location>
        <position position="1"/>
    </location>
</feature>
<evidence type="ECO:0008006" key="3">
    <source>
        <dbReference type="Google" id="ProtNLM"/>
    </source>
</evidence>